<feature type="transmembrane region" description="Helical" evidence="15">
    <location>
        <begin position="505"/>
        <end position="525"/>
    </location>
</feature>
<evidence type="ECO:0000259" key="16">
    <source>
        <dbReference type="Pfam" id="PF04389"/>
    </source>
</evidence>
<keyword evidence="12 15" id="KW-0472">Membrane</keyword>
<feature type="domain" description="Peptidase M28" evidence="16">
    <location>
        <begin position="153"/>
        <end position="347"/>
    </location>
</feature>
<feature type="transmembrane region" description="Helical" evidence="15">
    <location>
        <begin position="557"/>
        <end position="580"/>
    </location>
</feature>
<keyword evidence="5 15" id="KW-0812">Transmembrane</keyword>
<dbReference type="Pfam" id="PF04389">
    <property type="entry name" value="Peptidase_M28"/>
    <property type="match status" value="1"/>
</dbReference>
<feature type="transmembrane region" description="Helical" evidence="15">
    <location>
        <begin position="35"/>
        <end position="52"/>
    </location>
</feature>
<feature type="region of interest" description="Disordered" evidence="14">
    <location>
        <begin position="634"/>
        <end position="654"/>
    </location>
</feature>
<evidence type="ECO:0000256" key="5">
    <source>
        <dbReference type="ARBA" id="ARBA00022692"/>
    </source>
</evidence>
<proteinExistence type="inferred from homology"/>
<gene>
    <name evidence="17" type="ORF">Vafri_18307</name>
</gene>
<reference evidence="17" key="1">
    <citation type="journal article" date="2021" name="Proc. Natl. Acad. Sci. U.S.A.">
        <title>Three genomes in the algal genus Volvox reveal the fate of a haploid sex-determining region after a transition to homothallism.</title>
        <authorList>
            <person name="Yamamoto K."/>
            <person name="Hamaji T."/>
            <person name="Kawai-Toyooka H."/>
            <person name="Matsuzaki R."/>
            <person name="Takahashi F."/>
            <person name="Nishimura Y."/>
            <person name="Kawachi M."/>
            <person name="Noguchi H."/>
            <person name="Minakuchi Y."/>
            <person name="Umen J.G."/>
            <person name="Toyoda A."/>
            <person name="Nozaki H."/>
        </authorList>
    </citation>
    <scope>NUCLEOTIDE SEQUENCE</scope>
    <source>
        <strain evidence="17">NIES-3780</strain>
    </source>
</reference>
<feature type="transmembrane region" description="Helical" evidence="15">
    <location>
        <begin position="600"/>
        <end position="630"/>
    </location>
</feature>
<evidence type="ECO:0000256" key="4">
    <source>
        <dbReference type="ARBA" id="ARBA00022670"/>
    </source>
</evidence>
<keyword evidence="8" id="KW-0256">Endoplasmic reticulum</keyword>
<evidence type="ECO:0000256" key="6">
    <source>
        <dbReference type="ARBA" id="ARBA00022723"/>
    </source>
</evidence>
<evidence type="ECO:0000313" key="18">
    <source>
        <dbReference type="Proteomes" id="UP000747399"/>
    </source>
</evidence>
<feature type="transmembrane region" description="Helical" evidence="15">
    <location>
        <begin position="465"/>
        <end position="484"/>
    </location>
</feature>
<evidence type="ECO:0000256" key="15">
    <source>
        <dbReference type="SAM" id="Phobius"/>
    </source>
</evidence>
<evidence type="ECO:0000256" key="14">
    <source>
        <dbReference type="SAM" id="MobiDB-lite"/>
    </source>
</evidence>
<dbReference type="Proteomes" id="UP000747399">
    <property type="component" value="Unassembled WGS sequence"/>
</dbReference>
<comment type="subcellular location">
    <subcellularLocation>
        <location evidence="2">Endoplasmic reticulum membrane</location>
        <topology evidence="2">Multi-pass membrane protein</topology>
    </subcellularLocation>
</comment>
<dbReference type="GO" id="GO:0008235">
    <property type="term" value="F:metalloexopeptidase activity"/>
    <property type="evidence" value="ECO:0007669"/>
    <property type="project" value="InterPro"/>
</dbReference>
<comment type="caution">
    <text evidence="17">The sequence shown here is derived from an EMBL/GenBank/DDBJ whole genome shotgun (WGS) entry which is preliminary data.</text>
</comment>
<dbReference type="GO" id="GO:0006508">
    <property type="term" value="P:proteolysis"/>
    <property type="evidence" value="ECO:0007669"/>
    <property type="project" value="UniProtKB-KW"/>
</dbReference>
<dbReference type="InterPro" id="IPR007484">
    <property type="entry name" value="Peptidase_M28"/>
</dbReference>
<evidence type="ECO:0000256" key="11">
    <source>
        <dbReference type="ARBA" id="ARBA00023049"/>
    </source>
</evidence>
<dbReference type="FunFam" id="3.40.630.10:FF:000008">
    <property type="entry name" value="Endoplasmic reticulum metallopeptidase 1"/>
    <property type="match status" value="1"/>
</dbReference>
<dbReference type="InterPro" id="IPR048024">
    <property type="entry name" value="Fxna-like_M28_dom"/>
</dbReference>
<dbReference type="InterPro" id="IPR045175">
    <property type="entry name" value="M28_fam"/>
</dbReference>
<feature type="region of interest" description="Disordered" evidence="14">
    <location>
        <begin position="731"/>
        <end position="755"/>
    </location>
</feature>
<dbReference type="CDD" id="cd03875">
    <property type="entry name" value="M28_Fxna_like"/>
    <property type="match status" value="1"/>
</dbReference>
<evidence type="ECO:0000256" key="13">
    <source>
        <dbReference type="ARBA" id="ARBA00023180"/>
    </source>
</evidence>
<name>A0A8J4F8I4_9CHLO</name>
<organism evidence="17 18">
    <name type="scientific">Volvox africanus</name>
    <dbReference type="NCBI Taxonomy" id="51714"/>
    <lineage>
        <taxon>Eukaryota</taxon>
        <taxon>Viridiplantae</taxon>
        <taxon>Chlorophyta</taxon>
        <taxon>core chlorophytes</taxon>
        <taxon>Chlorophyceae</taxon>
        <taxon>CS clade</taxon>
        <taxon>Chlamydomonadales</taxon>
        <taxon>Volvocaceae</taxon>
        <taxon>Volvox</taxon>
    </lineage>
</organism>
<dbReference type="PANTHER" id="PTHR12147">
    <property type="entry name" value="METALLOPEPTIDASE M28 FAMILY MEMBER"/>
    <property type="match status" value="1"/>
</dbReference>
<dbReference type="GO" id="GO:0005789">
    <property type="term" value="C:endoplasmic reticulum membrane"/>
    <property type="evidence" value="ECO:0007669"/>
    <property type="project" value="UniProtKB-SubCell"/>
</dbReference>
<dbReference type="SUPFAM" id="SSF53187">
    <property type="entry name" value="Zn-dependent exopeptidases"/>
    <property type="match status" value="1"/>
</dbReference>
<evidence type="ECO:0000256" key="12">
    <source>
        <dbReference type="ARBA" id="ARBA00023136"/>
    </source>
</evidence>
<feature type="compositionally biased region" description="Basic and acidic residues" evidence="14">
    <location>
        <begin position="738"/>
        <end position="751"/>
    </location>
</feature>
<dbReference type="PANTHER" id="PTHR12147:SF22">
    <property type="entry name" value="ENDOPLASMIC RETICULUM METALLOPEPTIDASE 1"/>
    <property type="match status" value="1"/>
</dbReference>
<keyword evidence="18" id="KW-1185">Reference proteome</keyword>
<accession>A0A8J4F8I4</accession>
<protein>
    <recommendedName>
        <fullName evidence="16">Peptidase M28 domain-containing protein</fullName>
    </recommendedName>
</protein>
<comment type="cofactor">
    <cofactor evidence="1">
        <name>Zn(2+)</name>
        <dbReference type="ChEBI" id="CHEBI:29105"/>
    </cofactor>
</comment>
<evidence type="ECO:0000256" key="1">
    <source>
        <dbReference type="ARBA" id="ARBA00001947"/>
    </source>
</evidence>
<keyword evidence="7" id="KW-0378">Hydrolase</keyword>
<sequence>MVNSSNAECLTPPAKKGPHDEPANKSVVPWANPRLLVFILIIYYAAMLPMMVQRLHWTPPVLPASSPSESFSEERAMRHVEELAGRLPDRQISMPQLRQAHDYIVRQGELLAEMAAARGGDVEVKVFRENVSGAIAMDFGGVPFTNAYRELTNIVVTLTPRGTEGRRGLLVAAHHDSAVTSPGASDDVSMVAVMLEAARALLSRPSNFLPAVPLVLLFDGAEESICQGGHGFFNSSPHARGLGAFINLEAMGAGGLPILFQHTGAWTVAAWAKGAKTAHGARIAQDIFDTGIIPGDTDYRMFSARHFGSLPGLDIAFIRDSKAYHSHLDSVTRLRKGAMQDMGEALLGGLMSMAEALAADVEGRLLAPKALRERAVYFDLLGCGMITYPDHIAALLHTAPLAMFMMLPLASVAGGHTAAGVMTRMLVAGGRAIVALTSALMAPALLGILLVWSSGVAMSWYAQHWLAYATFLPISVAAAVRPWIRLREESLEQRPHQQGHYVACQVYGIGLVLSALAAGLCFAGFQGFSQVLAMGGFLSYAVGSLLDNGAATFSLGALAGVLAVATVPLVVMGAILGTFLDVMMERMSLTGHHSIFLADAIIGVLTGCAVLGYSCCCLLPLLGYALGALWDGSSSTGRSNGRSPGRSSRSSGGGSRLWRQLLLTALVATSLAMAIWSSTTTVPYNLDNPRRITITHLHETGSWVPEDDAFPASSAAAMSAALAAAAVHPAAGTTSAEVQERPPSPEEERRVLSSQLQPNPEIVAKLVMGIVDSNPWSQLFPDAAAAAAALPIARHRSAVRYGDFSHEYASLHPLERLLGKMVLEAEPAAQPPIAVPPYVRKLYEETREMEVADGMASSCSNDAEASHRRTTRVVHLRIFSEAHCWGMLNFTTAAPLHAWSLPSAPVAASYDVKGRTTPNTSGNSRSRRRMPYFTYMVRFSHEAASPFWDIWIELDAGYVADTAADDDKIDPWVIVELSATYLPLTAELRAVRNALPDWVTPTWIGTTFHSSHKF</sequence>
<keyword evidence="11" id="KW-0482">Metalloprotease</keyword>
<comment type="similarity">
    <text evidence="3">Belongs to the peptidase M28 family.</text>
</comment>
<dbReference type="Gene3D" id="3.40.630.10">
    <property type="entry name" value="Zn peptidases"/>
    <property type="match status" value="1"/>
</dbReference>
<evidence type="ECO:0000256" key="8">
    <source>
        <dbReference type="ARBA" id="ARBA00022824"/>
    </source>
</evidence>
<feature type="compositionally biased region" description="Low complexity" evidence="14">
    <location>
        <begin position="634"/>
        <end position="650"/>
    </location>
</feature>
<dbReference type="EMBL" id="BNCO01000065">
    <property type="protein sequence ID" value="GIL64335.1"/>
    <property type="molecule type" value="Genomic_DNA"/>
</dbReference>
<evidence type="ECO:0000256" key="2">
    <source>
        <dbReference type="ARBA" id="ARBA00004477"/>
    </source>
</evidence>
<evidence type="ECO:0000256" key="7">
    <source>
        <dbReference type="ARBA" id="ARBA00022801"/>
    </source>
</evidence>
<keyword evidence="10 15" id="KW-1133">Transmembrane helix</keyword>
<keyword evidence="4" id="KW-0645">Protease</keyword>
<dbReference type="AlphaFoldDB" id="A0A8J4F8I4"/>
<feature type="transmembrane region" description="Helical" evidence="15">
    <location>
        <begin position="402"/>
        <end position="421"/>
    </location>
</feature>
<keyword evidence="9" id="KW-0862">Zinc</keyword>
<dbReference type="GO" id="GO:0046872">
    <property type="term" value="F:metal ion binding"/>
    <property type="evidence" value="ECO:0007669"/>
    <property type="project" value="UniProtKB-KW"/>
</dbReference>
<feature type="region of interest" description="Disordered" evidence="14">
    <location>
        <begin position="1"/>
        <end position="24"/>
    </location>
</feature>
<evidence type="ECO:0000256" key="10">
    <source>
        <dbReference type="ARBA" id="ARBA00022989"/>
    </source>
</evidence>
<evidence type="ECO:0000313" key="17">
    <source>
        <dbReference type="EMBL" id="GIL64335.1"/>
    </source>
</evidence>
<keyword evidence="13" id="KW-0325">Glycoprotein</keyword>
<evidence type="ECO:0000256" key="3">
    <source>
        <dbReference type="ARBA" id="ARBA00010918"/>
    </source>
</evidence>
<feature type="transmembrane region" description="Helical" evidence="15">
    <location>
        <begin position="433"/>
        <end position="453"/>
    </location>
</feature>
<keyword evidence="6" id="KW-0479">Metal-binding</keyword>
<evidence type="ECO:0000256" key="9">
    <source>
        <dbReference type="ARBA" id="ARBA00022833"/>
    </source>
</evidence>